<accession>A0A7S3Q098</accession>
<evidence type="ECO:0000313" key="4">
    <source>
        <dbReference type="EMBL" id="CAE0461619.1"/>
    </source>
</evidence>
<feature type="compositionally biased region" description="Basic and acidic residues" evidence="3">
    <location>
        <begin position="101"/>
        <end position="118"/>
    </location>
</feature>
<name>A0A7S3Q098_9STRA</name>
<comment type="similarity">
    <text evidence="2">Belongs to the cytidine and deoxycytidylate deaminase family. ADAT3 subfamily.</text>
</comment>
<dbReference type="GO" id="GO:0005737">
    <property type="term" value="C:cytoplasm"/>
    <property type="evidence" value="ECO:0007669"/>
    <property type="project" value="TreeGrafter"/>
</dbReference>
<reference evidence="4" key="1">
    <citation type="submission" date="2021-01" db="EMBL/GenBank/DDBJ databases">
        <authorList>
            <person name="Corre E."/>
            <person name="Pelletier E."/>
            <person name="Niang G."/>
            <person name="Scheremetjew M."/>
            <person name="Finn R."/>
            <person name="Kale V."/>
            <person name="Holt S."/>
            <person name="Cochrane G."/>
            <person name="Meng A."/>
            <person name="Brown T."/>
            <person name="Cohen L."/>
        </authorList>
    </citation>
    <scope>NUCLEOTIDE SEQUENCE</scope>
    <source>
        <strain evidence="4">MM31A-1</strain>
    </source>
</reference>
<evidence type="ECO:0000256" key="1">
    <source>
        <dbReference type="ARBA" id="ARBA00022694"/>
    </source>
</evidence>
<dbReference type="EMBL" id="HBIO01008454">
    <property type="protein sequence ID" value="CAE0461619.1"/>
    <property type="molecule type" value="Transcribed_RNA"/>
</dbReference>
<dbReference type="GO" id="GO:0052717">
    <property type="term" value="F:tRNA-specific adenosine-34 deaminase activity"/>
    <property type="evidence" value="ECO:0007669"/>
    <property type="project" value="TreeGrafter"/>
</dbReference>
<evidence type="ECO:0000256" key="3">
    <source>
        <dbReference type="SAM" id="MobiDB-lite"/>
    </source>
</evidence>
<evidence type="ECO:0000256" key="2">
    <source>
        <dbReference type="ARBA" id="ARBA00038160"/>
    </source>
</evidence>
<dbReference type="GO" id="GO:0005634">
    <property type="term" value="C:nucleus"/>
    <property type="evidence" value="ECO:0007669"/>
    <property type="project" value="TreeGrafter"/>
</dbReference>
<proteinExistence type="inferred from homology"/>
<protein>
    <submittedName>
        <fullName evidence="4">Uncharacterized protein</fullName>
    </submittedName>
</protein>
<dbReference type="PANTHER" id="PTHR11079">
    <property type="entry name" value="CYTOSINE DEAMINASE FAMILY MEMBER"/>
    <property type="match status" value="1"/>
</dbReference>
<dbReference type="GO" id="GO:0008033">
    <property type="term" value="P:tRNA processing"/>
    <property type="evidence" value="ECO:0007669"/>
    <property type="project" value="UniProtKB-KW"/>
</dbReference>
<dbReference type="PANTHER" id="PTHR11079:SF156">
    <property type="entry name" value="INACTIVE TRNA-SPECIFIC ADENOSINE DEAMINASE-LIKE PROTEIN 3-RELATED"/>
    <property type="match status" value="1"/>
</dbReference>
<feature type="region of interest" description="Disordered" evidence="3">
    <location>
        <begin position="94"/>
        <end position="128"/>
    </location>
</feature>
<organism evidence="4">
    <name type="scientific">Chaetoceros debilis</name>
    <dbReference type="NCBI Taxonomy" id="122233"/>
    <lineage>
        <taxon>Eukaryota</taxon>
        <taxon>Sar</taxon>
        <taxon>Stramenopiles</taxon>
        <taxon>Ochrophyta</taxon>
        <taxon>Bacillariophyta</taxon>
        <taxon>Coscinodiscophyceae</taxon>
        <taxon>Chaetocerotophycidae</taxon>
        <taxon>Chaetocerotales</taxon>
        <taxon>Chaetocerotaceae</taxon>
        <taxon>Chaetoceros</taxon>
    </lineage>
</organism>
<dbReference type="Gene3D" id="3.40.140.10">
    <property type="entry name" value="Cytidine Deaminase, domain 2"/>
    <property type="match status" value="1"/>
</dbReference>
<dbReference type="InterPro" id="IPR016193">
    <property type="entry name" value="Cytidine_deaminase-like"/>
</dbReference>
<dbReference type="SUPFAM" id="SSF53927">
    <property type="entry name" value="Cytidine deaminase-like"/>
    <property type="match status" value="1"/>
</dbReference>
<sequence length="407" mass="46543">MDEISSFSQSERLFEEIIPNSTSPLDLLPDEIEIYLSQVEPQLCGKLIKDLGFHFPLVKVDDNSAINDENGRKEHIWPLLGHLRRVRRVKLDQTLSVQNNKNDESNEGKCRKSHDPPTKRRKMNNQGTNKVSLEVMIGSVKHIDTLFEDLAETDNKRTESQTSLEVNLKELIQKYNLKLVKRIVPGRPAKSREELSDWAIMNEGNGWWPSLFFEKQSTTYKEKELELDLEEELGTMKDCMMDAIKDEEIHIKRNELAKNSQIGAIIVDPKTNNVISRSQDEWNEKLNESGGSKEKYLLLENVLNTPVLMAIQGVSRKEREGATGHGMDSDKFKGGQYLCTGYDAYLTREPSIFEAMALVHSRVRRVIFGNPNVHDGGLGGSEISVHSLPGTNHRFRAFRVRNMEEFY</sequence>
<gene>
    <name evidence="4" type="ORF">CDEB00056_LOCUS6460</name>
</gene>
<keyword evidence="1" id="KW-0819">tRNA processing</keyword>
<dbReference type="AlphaFoldDB" id="A0A7S3Q098"/>